<dbReference type="EMBL" id="FOAT01000006">
    <property type="protein sequence ID" value="SEK85537.1"/>
    <property type="molecule type" value="Genomic_DNA"/>
</dbReference>
<dbReference type="AlphaFoldDB" id="A0A1H7KHY4"/>
<dbReference type="Proteomes" id="UP000186015">
    <property type="component" value="Unassembled WGS sequence"/>
</dbReference>
<organism evidence="3 4">
    <name type="scientific">Ruminococcus albus</name>
    <dbReference type="NCBI Taxonomy" id="1264"/>
    <lineage>
        <taxon>Bacteria</taxon>
        <taxon>Bacillati</taxon>
        <taxon>Bacillota</taxon>
        <taxon>Clostridia</taxon>
        <taxon>Eubacteriales</taxon>
        <taxon>Oscillospiraceae</taxon>
        <taxon>Ruminococcus</taxon>
    </lineage>
</organism>
<reference evidence="3 4" key="1">
    <citation type="submission" date="2016-10" db="EMBL/GenBank/DDBJ databases">
        <authorList>
            <person name="de Groot N.N."/>
        </authorList>
    </citation>
    <scope>NUCLEOTIDE SEQUENCE [LARGE SCALE GENOMIC DNA]</scope>
    <source>
        <strain evidence="3 4">KH2T6</strain>
    </source>
</reference>
<keyword evidence="2" id="KW-0812">Transmembrane</keyword>
<evidence type="ECO:0000313" key="4">
    <source>
        <dbReference type="Proteomes" id="UP000186015"/>
    </source>
</evidence>
<keyword evidence="2" id="KW-0472">Membrane</keyword>
<feature type="region of interest" description="Disordered" evidence="1">
    <location>
        <begin position="1"/>
        <end position="32"/>
    </location>
</feature>
<sequence>MSKKDRLKAQSQKQIRERREREEEEREEREAARNIQSKSAKKLLNKTRYGRYGKEPLGFLFLRLLILIPFAWSGIYYGLIVIFGTFGGYIVPQPPKWVGWTMLAGDALVLAGIIIEYLKKHIPAFVFIAAGTGLYLKASQYFINYLSDRLDKVYVEEEIRSIDRDYMKHHYPMAAVAALELCILIWWIVLKTIEAKKRRHERDTAPVKSIVEE</sequence>
<dbReference type="OrthoDB" id="1820757at2"/>
<dbReference type="RefSeq" id="WP_074832910.1">
    <property type="nucleotide sequence ID" value="NZ_FOAT01000006.1"/>
</dbReference>
<accession>A0A1H7KHY4</accession>
<feature type="transmembrane region" description="Helical" evidence="2">
    <location>
        <begin position="171"/>
        <end position="190"/>
    </location>
</feature>
<gene>
    <name evidence="3" type="ORF">SAMN05216469_106203</name>
</gene>
<evidence type="ECO:0000256" key="1">
    <source>
        <dbReference type="SAM" id="MobiDB-lite"/>
    </source>
</evidence>
<feature type="transmembrane region" description="Helical" evidence="2">
    <location>
        <begin position="97"/>
        <end position="115"/>
    </location>
</feature>
<feature type="transmembrane region" description="Helical" evidence="2">
    <location>
        <begin position="122"/>
        <end position="143"/>
    </location>
</feature>
<feature type="transmembrane region" description="Helical" evidence="2">
    <location>
        <begin position="60"/>
        <end position="91"/>
    </location>
</feature>
<evidence type="ECO:0000256" key="2">
    <source>
        <dbReference type="SAM" id="Phobius"/>
    </source>
</evidence>
<name>A0A1H7KHY4_RUMAL</name>
<evidence type="ECO:0000313" key="3">
    <source>
        <dbReference type="EMBL" id="SEK85537.1"/>
    </source>
</evidence>
<proteinExistence type="predicted"/>
<protein>
    <submittedName>
        <fullName evidence="3">Uncharacterized protein</fullName>
    </submittedName>
</protein>
<keyword evidence="2" id="KW-1133">Transmembrane helix</keyword>